<reference evidence="4" key="1">
    <citation type="submission" date="2015-11" db="EMBL/GenBank/DDBJ databases">
        <title>Complete genome sequence of a polyethylene-glycol degrader Sphingopyxis macrogoltabida 203N (NBRC 111659).</title>
        <authorList>
            <person name="Yoshiyuki O."/>
            <person name="Shouta N."/>
            <person name="Nagata Y."/>
            <person name="Numata M."/>
            <person name="Tsuchikane K."/>
            <person name="Hosoyama A."/>
            <person name="Yamazoe A."/>
            <person name="Tsuda M."/>
            <person name="Fujita N."/>
            <person name="Kawai F."/>
        </authorList>
    </citation>
    <scope>NUCLEOTIDE SEQUENCE [LARGE SCALE GENOMIC DNA]</scope>
    <source>
        <strain evidence="4">203N</strain>
    </source>
</reference>
<dbReference type="EMBL" id="CP013344">
    <property type="protein sequence ID" value="AMU89976.1"/>
    <property type="molecule type" value="Genomic_DNA"/>
</dbReference>
<dbReference type="InterPro" id="IPR051276">
    <property type="entry name" value="Saccharopine_DH-like_oxidrdct"/>
</dbReference>
<organism evidence="3 4">
    <name type="scientific">Sphingopyxis macrogoltabida</name>
    <name type="common">Sphingomonas macrogoltabidus</name>
    <dbReference type="NCBI Taxonomy" id="33050"/>
    <lineage>
        <taxon>Bacteria</taxon>
        <taxon>Pseudomonadati</taxon>
        <taxon>Pseudomonadota</taxon>
        <taxon>Alphaproteobacteria</taxon>
        <taxon>Sphingomonadales</taxon>
        <taxon>Sphingomonadaceae</taxon>
        <taxon>Sphingopyxis</taxon>
    </lineage>
</organism>
<gene>
    <name evidence="3" type="ORF">ATM17_13110</name>
</gene>
<dbReference type="PANTHER" id="PTHR12286">
    <property type="entry name" value="SACCHAROPINE DEHYDROGENASE-LIKE OXIDOREDUCTASE"/>
    <property type="match status" value="1"/>
</dbReference>
<evidence type="ECO:0000313" key="4">
    <source>
        <dbReference type="Proteomes" id="UP000076088"/>
    </source>
</evidence>
<dbReference type="PANTHER" id="PTHR12286:SF5">
    <property type="entry name" value="SACCHAROPINE DEHYDROGENASE-LIKE OXIDOREDUCTASE"/>
    <property type="match status" value="1"/>
</dbReference>
<dbReference type="SUPFAM" id="SSF51735">
    <property type="entry name" value="NAD(P)-binding Rossmann-fold domains"/>
    <property type="match status" value="1"/>
</dbReference>
<dbReference type="KEGG" id="smaz:LH19_06695"/>
<feature type="domain" description="Saccharopine dehydrogenase NADP binding" evidence="2">
    <location>
        <begin position="9"/>
        <end position="136"/>
    </location>
</feature>
<reference evidence="3 4" key="2">
    <citation type="journal article" date="2016" name="Genome Announc.">
        <title>Complete Genome Sequence of Sphingopyxis macrogoltabida Strain 203N (NBRC 111659), a Polyethylene Glycol Degrader.</title>
        <authorList>
            <person name="Ohtsubo Y."/>
            <person name="Nonoyama S."/>
            <person name="Nagata Y."/>
            <person name="Numata M."/>
            <person name="Tsuchikane K."/>
            <person name="Hosoyama A."/>
            <person name="Yamazoe A."/>
            <person name="Tsuda M."/>
            <person name="Fujita N."/>
            <person name="Kawai F."/>
        </authorList>
    </citation>
    <scope>NUCLEOTIDE SEQUENCE [LARGE SCALE GENOMIC DNA]</scope>
    <source>
        <strain evidence="3 4">203N</strain>
    </source>
</reference>
<keyword evidence="4" id="KW-1185">Reference proteome</keyword>
<dbReference type="InterPro" id="IPR005097">
    <property type="entry name" value="Sacchrp_dh_NADP-bd"/>
</dbReference>
<dbReference type="Gene3D" id="3.40.50.720">
    <property type="entry name" value="NAD(P)-binding Rossmann-like Domain"/>
    <property type="match status" value="1"/>
</dbReference>
<sequence>MAAAREFDIIVYGATGFTGRLVAEYLAAHYAGRADAPKWAMAGRSADKLAEVRDLIGAPKDIPLVVADASDPASLDAMAARTQVVLTTVGPYQLYGEPLVAACVKAGTAYADLCGEPGWMREMIDEYQDAAKASGARITFSCGFDSIPFDLGVLFLQAEAVKRHGSPAPRVKGRVRKMAGGASGGTIASLTETMKAIAKKPSLALLLKSSFALTPGFEGPSQPTGLIPEYDAATGTWTAPFVMAPINTKNVHRTNFLLGQPWGADLVYDEMLMTTIGDAGKAMAEAIAKANPFGESKLQPGEGPSKEERENGFYDVLFIGEYPDGRAVHASVQGDRDPGYGSTSKMLAETGIALLANKGEGGVWTPGALLGDTLIARLTKHAGMTFQIEE</sequence>
<dbReference type="GO" id="GO:0009247">
    <property type="term" value="P:glycolipid biosynthetic process"/>
    <property type="evidence" value="ECO:0007669"/>
    <property type="project" value="TreeGrafter"/>
</dbReference>
<dbReference type="InterPro" id="IPR036291">
    <property type="entry name" value="NAD(P)-bd_dom_sf"/>
</dbReference>
<dbReference type="FunFam" id="3.40.50.720:FF:000413">
    <property type="entry name" value="Trans-acting enoyl reductase"/>
    <property type="match status" value="1"/>
</dbReference>
<name>A0AAC8Z166_SPHMC</name>
<evidence type="ECO:0000259" key="2">
    <source>
        <dbReference type="Pfam" id="PF03435"/>
    </source>
</evidence>
<dbReference type="Proteomes" id="UP000076088">
    <property type="component" value="Chromosome"/>
</dbReference>
<dbReference type="AlphaFoldDB" id="A0AAC8Z166"/>
<evidence type="ECO:0000256" key="1">
    <source>
        <dbReference type="ARBA" id="ARBA00010591"/>
    </source>
</evidence>
<protein>
    <submittedName>
        <fullName evidence="3">Saccharopine dehydrogenase</fullName>
    </submittedName>
</protein>
<accession>A0AAC8Z166</accession>
<dbReference type="GO" id="GO:0005886">
    <property type="term" value="C:plasma membrane"/>
    <property type="evidence" value="ECO:0007669"/>
    <property type="project" value="TreeGrafter"/>
</dbReference>
<dbReference type="Pfam" id="PF03435">
    <property type="entry name" value="Sacchrp_dh_NADP"/>
    <property type="match status" value="1"/>
</dbReference>
<dbReference type="RefSeq" id="WP_054726086.1">
    <property type="nucleotide sequence ID" value="NZ_CP009429.1"/>
</dbReference>
<evidence type="ECO:0000313" key="3">
    <source>
        <dbReference type="EMBL" id="AMU89976.1"/>
    </source>
</evidence>
<comment type="similarity">
    <text evidence="1">Belongs to the saccharopine dehydrogenase family. Enoyl reductase subfamily.</text>
</comment>
<proteinExistence type="inferred from homology"/>